<keyword evidence="2" id="KW-0378">Hydrolase</keyword>
<organism evidence="2 3">
    <name type="scientific">Streptomyces canus</name>
    <dbReference type="NCBI Taxonomy" id="58343"/>
    <lineage>
        <taxon>Bacteria</taxon>
        <taxon>Bacillati</taxon>
        <taxon>Actinomycetota</taxon>
        <taxon>Actinomycetes</taxon>
        <taxon>Kitasatosporales</taxon>
        <taxon>Streptomycetaceae</taxon>
        <taxon>Streptomyces</taxon>
        <taxon>Streptomyces aurantiacus group</taxon>
    </lineage>
</organism>
<dbReference type="Gene3D" id="3.30.70.1020">
    <property type="entry name" value="Trehalose-6-phosphate phosphatase related protein, domain 2"/>
    <property type="match status" value="1"/>
</dbReference>
<dbReference type="Pfam" id="PF02358">
    <property type="entry name" value="Trehalose_PPase"/>
    <property type="match status" value="1"/>
</dbReference>
<dbReference type="GO" id="GO:0005992">
    <property type="term" value="P:trehalose biosynthetic process"/>
    <property type="evidence" value="ECO:0007669"/>
    <property type="project" value="InterPro"/>
</dbReference>
<feature type="region of interest" description="Disordered" evidence="1">
    <location>
        <begin position="56"/>
        <end position="101"/>
    </location>
</feature>
<reference evidence="2" key="1">
    <citation type="submission" date="2023-07" db="EMBL/GenBank/DDBJ databases">
        <title>Comparative genomics of wheat-associated soil bacteria to identify genetic determinants of phenazine resistance.</title>
        <authorList>
            <person name="Mouncey N."/>
        </authorList>
    </citation>
    <scope>NUCLEOTIDE SEQUENCE</scope>
    <source>
        <strain evidence="2">V4I22</strain>
    </source>
</reference>
<dbReference type="Proteomes" id="UP001234216">
    <property type="component" value="Unassembled WGS sequence"/>
</dbReference>
<dbReference type="InterPro" id="IPR036412">
    <property type="entry name" value="HAD-like_sf"/>
</dbReference>
<dbReference type="InterPro" id="IPR003337">
    <property type="entry name" value="Trehalose_PPase"/>
</dbReference>
<dbReference type="EC" id="3.1.3.12" evidence="2"/>
<dbReference type="InterPro" id="IPR023214">
    <property type="entry name" value="HAD_sf"/>
</dbReference>
<name>A0AAW8FEZ2_9ACTN</name>
<dbReference type="EMBL" id="JAUSZV010000005">
    <property type="protein sequence ID" value="MDQ0908701.1"/>
    <property type="molecule type" value="Genomic_DNA"/>
</dbReference>
<evidence type="ECO:0000313" key="3">
    <source>
        <dbReference type="Proteomes" id="UP001234216"/>
    </source>
</evidence>
<evidence type="ECO:0000313" key="2">
    <source>
        <dbReference type="EMBL" id="MDQ0908701.1"/>
    </source>
</evidence>
<dbReference type="SUPFAM" id="SSF56784">
    <property type="entry name" value="HAD-like"/>
    <property type="match status" value="1"/>
</dbReference>
<dbReference type="RefSeq" id="WP_306978183.1">
    <property type="nucleotide sequence ID" value="NZ_JAUSZV010000005.1"/>
</dbReference>
<proteinExistence type="predicted"/>
<comment type="caution">
    <text evidence="2">The sequence shown here is derived from an EMBL/GenBank/DDBJ whole genome shotgun (WGS) entry which is preliminary data.</text>
</comment>
<sequence length="256" mass="26648">MAVDFDDTLAPILGDPAAARPLPRVMAVLTAPAGRGLRVVVPTGRPAEHVVRTAMLRSGPDEPPTTVLGHHGLQRGDSATDRLSSPPPHPALEQGRARRPRLLAQSGVPARIEDKTHGLSLHTRCCENPPAALGLMEPPVRAPAGDLGLRAEVGRLVLELRPDGIDKGTVLAAVLAERPTRSVLYAGDDLADPPVVRLLSDRCARGGTGVLVHSAPMSENEVGPELASSCALRVSGPDGVAALLAAAERALVGRRP</sequence>
<protein>
    <submittedName>
        <fullName evidence="2">Trehalose 6-phosphate phosphatase</fullName>
        <ecNumber evidence="2">3.1.3.12</ecNumber>
    </submittedName>
</protein>
<gene>
    <name evidence="2" type="ORF">QFZ22_004686</name>
</gene>
<evidence type="ECO:0000256" key="1">
    <source>
        <dbReference type="SAM" id="MobiDB-lite"/>
    </source>
</evidence>
<dbReference type="AlphaFoldDB" id="A0AAW8FEZ2"/>
<dbReference type="GO" id="GO:0004805">
    <property type="term" value="F:trehalose-phosphatase activity"/>
    <property type="evidence" value="ECO:0007669"/>
    <property type="project" value="UniProtKB-EC"/>
</dbReference>
<dbReference type="Gene3D" id="3.40.50.1000">
    <property type="entry name" value="HAD superfamily/HAD-like"/>
    <property type="match status" value="1"/>
</dbReference>
<accession>A0AAW8FEZ2</accession>